<comment type="caution">
    <text evidence="1">The sequence shown here is derived from an EMBL/GenBank/DDBJ whole genome shotgun (WGS) entry which is preliminary data.</text>
</comment>
<evidence type="ECO:0000313" key="2">
    <source>
        <dbReference type="Proteomes" id="UP001433508"/>
    </source>
</evidence>
<sequence length="463" mass="52464">MDPRTLGSRVWGLVTGNKHAGKVACCLWVADLLLSAIIVMKVSYTEIDWKAYMEQVELYLEGERNYARIRGGTGPLVYPAGHVYIFSVLYKLTGNGKNILLAQIIFAALYLATLAVVFKLYIKAKAPLYAFPLVILSKRLHSIYMLRLFNDTFAIFVAYLSVFAWQSHYWLLGSIIYSFALSIKMNVLLFLPAAGIILLQALGPRAFRAALLMLQVQIILAYPFTSRFFISYVTRAFDFNRVFLYKWTVNWRFVDEAVFLTPEFSQTLLIIHGCMLLFFIFTRWIKPSDMNIINIIQTIAFPTPRPPAIQNAILAKMTPEYILKTLFTCNLIGVLCARSLHYQFYSWFAWSLPYLLSVTGWNPLLQVVVWVAEEWAWNIFPSTKLSSFVVVAANAIIIIGIWFGTKKDAEDTKSASRILPEMSSISVTESPPPVVLASPRSSPAAATRPVTKSQRRRKTAGKQ</sequence>
<dbReference type="Proteomes" id="UP001433508">
    <property type="component" value="Unassembled WGS sequence"/>
</dbReference>
<protein>
    <submittedName>
        <fullName evidence="1">ALG3 protein-domain-containing protein</fullName>
    </submittedName>
</protein>
<accession>A0ACC3SUY0</accession>
<reference evidence="2" key="1">
    <citation type="journal article" date="2024" name="Front. Bioeng. Biotechnol.">
        <title>Genome-scale model development and genomic sequencing of the oleaginous clade Lipomyces.</title>
        <authorList>
            <person name="Czajka J.J."/>
            <person name="Han Y."/>
            <person name="Kim J."/>
            <person name="Mondo S.J."/>
            <person name="Hofstad B.A."/>
            <person name="Robles A."/>
            <person name="Haridas S."/>
            <person name="Riley R."/>
            <person name="LaButti K."/>
            <person name="Pangilinan J."/>
            <person name="Andreopoulos W."/>
            <person name="Lipzen A."/>
            <person name="Yan J."/>
            <person name="Wang M."/>
            <person name="Ng V."/>
            <person name="Grigoriev I.V."/>
            <person name="Spatafora J.W."/>
            <person name="Magnuson J.K."/>
            <person name="Baker S.E."/>
            <person name="Pomraning K.R."/>
        </authorList>
    </citation>
    <scope>NUCLEOTIDE SEQUENCE [LARGE SCALE GENOMIC DNA]</scope>
    <source>
        <strain evidence="2">CBS 7786</strain>
    </source>
</reference>
<proteinExistence type="predicted"/>
<keyword evidence="2" id="KW-1185">Reference proteome</keyword>
<dbReference type="EMBL" id="MU971416">
    <property type="protein sequence ID" value="KAK9235426.1"/>
    <property type="molecule type" value="Genomic_DNA"/>
</dbReference>
<evidence type="ECO:0000313" key="1">
    <source>
        <dbReference type="EMBL" id="KAK9235426.1"/>
    </source>
</evidence>
<gene>
    <name evidence="1" type="ORF">V1525DRAFT_409988</name>
</gene>
<organism evidence="1 2">
    <name type="scientific">Lipomyces kononenkoae</name>
    <name type="common">Yeast</name>
    <dbReference type="NCBI Taxonomy" id="34357"/>
    <lineage>
        <taxon>Eukaryota</taxon>
        <taxon>Fungi</taxon>
        <taxon>Dikarya</taxon>
        <taxon>Ascomycota</taxon>
        <taxon>Saccharomycotina</taxon>
        <taxon>Lipomycetes</taxon>
        <taxon>Lipomycetales</taxon>
        <taxon>Lipomycetaceae</taxon>
        <taxon>Lipomyces</taxon>
    </lineage>
</organism>
<name>A0ACC3SUY0_LIPKO</name>